<keyword evidence="2" id="KW-1185">Reference proteome</keyword>
<gene>
    <name evidence="1" type="ORF">NPIL_564481</name>
</gene>
<dbReference type="EMBL" id="BMAW01022663">
    <property type="protein sequence ID" value="GFT78889.1"/>
    <property type="molecule type" value="Genomic_DNA"/>
</dbReference>
<sequence length="115" mass="13134">MHSWGVEKGGGADRILRGKWSGWEFPRAAFAKSSLPKQKKEAETRLGRILSICFPLRPFLRERMNPFTYFPGAGFSVVLFLGWDCLGWNAVLQGWGTWGLKATCKLLRHEMKSFK</sequence>
<organism evidence="1 2">
    <name type="scientific">Nephila pilipes</name>
    <name type="common">Giant wood spider</name>
    <name type="synonym">Nephila maculata</name>
    <dbReference type="NCBI Taxonomy" id="299642"/>
    <lineage>
        <taxon>Eukaryota</taxon>
        <taxon>Metazoa</taxon>
        <taxon>Ecdysozoa</taxon>
        <taxon>Arthropoda</taxon>
        <taxon>Chelicerata</taxon>
        <taxon>Arachnida</taxon>
        <taxon>Araneae</taxon>
        <taxon>Araneomorphae</taxon>
        <taxon>Entelegynae</taxon>
        <taxon>Araneoidea</taxon>
        <taxon>Nephilidae</taxon>
        <taxon>Nephila</taxon>
    </lineage>
</organism>
<evidence type="ECO:0000313" key="1">
    <source>
        <dbReference type="EMBL" id="GFT78889.1"/>
    </source>
</evidence>
<protein>
    <submittedName>
        <fullName evidence="1">Uncharacterized protein</fullName>
    </submittedName>
</protein>
<accession>A0A8X6U3X7</accession>
<reference evidence="1" key="1">
    <citation type="submission" date="2020-08" db="EMBL/GenBank/DDBJ databases">
        <title>Multicomponent nature underlies the extraordinary mechanical properties of spider dragline silk.</title>
        <authorList>
            <person name="Kono N."/>
            <person name="Nakamura H."/>
            <person name="Mori M."/>
            <person name="Yoshida Y."/>
            <person name="Ohtoshi R."/>
            <person name="Malay A.D."/>
            <person name="Moran D.A.P."/>
            <person name="Tomita M."/>
            <person name="Numata K."/>
            <person name="Arakawa K."/>
        </authorList>
    </citation>
    <scope>NUCLEOTIDE SEQUENCE</scope>
</reference>
<dbReference type="Proteomes" id="UP000887013">
    <property type="component" value="Unassembled WGS sequence"/>
</dbReference>
<name>A0A8X6U3X7_NEPPI</name>
<proteinExistence type="predicted"/>
<comment type="caution">
    <text evidence="1">The sequence shown here is derived from an EMBL/GenBank/DDBJ whole genome shotgun (WGS) entry which is preliminary data.</text>
</comment>
<dbReference type="AlphaFoldDB" id="A0A8X6U3X7"/>
<evidence type="ECO:0000313" key="2">
    <source>
        <dbReference type="Proteomes" id="UP000887013"/>
    </source>
</evidence>